<dbReference type="RefSeq" id="WP_184904357.1">
    <property type="nucleotide sequence ID" value="NZ_JACHMX010000001.1"/>
</dbReference>
<keyword evidence="2" id="KW-1185">Reference proteome</keyword>
<dbReference type="Proteomes" id="UP000580861">
    <property type="component" value="Unassembled WGS sequence"/>
</dbReference>
<evidence type="ECO:0000313" key="1">
    <source>
        <dbReference type="EMBL" id="MBB5857875.1"/>
    </source>
</evidence>
<protein>
    <recommendedName>
        <fullName evidence="3">DUF4145 domain-containing protein</fullName>
    </recommendedName>
</protein>
<accession>A0A841BGG9</accession>
<proteinExistence type="predicted"/>
<gene>
    <name evidence="1" type="ORF">HDA45_007962</name>
</gene>
<sequence>MVFPLARAGAPAHADMPPEVRDLYEEAAAVTPISRRAGAALARATVERLIKHLDAGAPANARLDDRIALLHGRISTPLQQLLDIVRVLGNDMLHVDEQPGDLAVIALDEDQGPGVIELVLRAANDLVDELVTRPRTTSSLWAHLSPGTQQNIRAKQTRLGVEVPAPTDESTPVPPSPSAN</sequence>
<comment type="caution">
    <text evidence="1">The sequence shown here is derived from an EMBL/GenBank/DDBJ whole genome shotgun (WGS) entry which is preliminary data.</text>
</comment>
<dbReference type="EMBL" id="JACHMX010000001">
    <property type="protein sequence ID" value="MBB5857875.1"/>
    <property type="molecule type" value="Genomic_DNA"/>
</dbReference>
<evidence type="ECO:0000313" key="2">
    <source>
        <dbReference type="Proteomes" id="UP000580861"/>
    </source>
</evidence>
<name>A0A841BGG9_9PSEU</name>
<evidence type="ECO:0008006" key="3">
    <source>
        <dbReference type="Google" id="ProtNLM"/>
    </source>
</evidence>
<reference evidence="1 2" key="1">
    <citation type="submission" date="2020-08" db="EMBL/GenBank/DDBJ databases">
        <title>Sequencing the genomes of 1000 actinobacteria strains.</title>
        <authorList>
            <person name="Klenk H.-P."/>
        </authorList>
    </citation>
    <scope>NUCLEOTIDE SEQUENCE [LARGE SCALE GENOMIC DNA]</scope>
    <source>
        <strain evidence="1 2">DSM 45272</strain>
    </source>
</reference>
<organism evidence="1 2">
    <name type="scientific">Amycolatopsis umgeniensis</name>
    <dbReference type="NCBI Taxonomy" id="336628"/>
    <lineage>
        <taxon>Bacteria</taxon>
        <taxon>Bacillati</taxon>
        <taxon>Actinomycetota</taxon>
        <taxon>Actinomycetes</taxon>
        <taxon>Pseudonocardiales</taxon>
        <taxon>Pseudonocardiaceae</taxon>
        <taxon>Amycolatopsis</taxon>
    </lineage>
</organism>
<dbReference type="AlphaFoldDB" id="A0A841BGG9"/>